<dbReference type="EMBL" id="CH480820">
    <property type="protein sequence ID" value="EDW54078.1"/>
    <property type="molecule type" value="Genomic_DNA"/>
</dbReference>
<feature type="region of interest" description="Disordered" evidence="1">
    <location>
        <begin position="462"/>
        <end position="538"/>
    </location>
</feature>
<feature type="compositionally biased region" description="Basic and acidic residues" evidence="1">
    <location>
        <begin position="179"/>
        <end position="216"/>
    </location>
</feature>
<accession>B4I2T3</accession>
<protein>
    <submittedName>
        <fullName evidence="3">GM18182</fullName>
    </submittedName>
</protein>
<evidence type="ECO:0000259" key="2">
    <source>
        <dbReference type="Pfam" id="PF16012"/>
    </source>
</evidence>
<dbReference type="AlphaFoldDB" id="B4I2T3"/>
<gene>
    <name evidence="3" type="primary">Dsec\GM18182</name>
    <name evidence="3" type="ORF">Dsec_GM18182</name>
</gene>
<sequence>MAATYRQEREWLNARAPMNGNGSANYGIYRGYDGFSGQLGQSQNPNQTQMGHTLNGSASWSFPSMSSDYHQSPAAPQAKSNWIRERVNWNNEMRRDASYQAEPGNTMNRSWPGNGGPSNGSHWPTSNSSMQVPAGERGLPDHIRRELTLLGATKRRSFFRYLDTGISIERALIKASEKRTSPARSEWYDKSVSADRGRRRPEHTISEDRVRKRANDDSASGGRACEEPKKQRVPEPLWAFNQNSITMTVMAENYPDCELTNQQLQEIEAGLVEELKKGWKSSINFWGIEFLTGMIQVVCMDKNSREWLEHAISKLTALPGTKLICCPEDEVPATKGITVNLPRSDDEPDKVTFQLLKDQNSDLLSKTWEFGRISQTKDRKVIVISCGIKSYNLLQKKGFCLSYRFHQFTCREISGKEALKAVRSNHLEANKSTAELSEIDLTEEDGEEFISHLDLTVVDEVRGDDDDENENEMTEDHDEVEEVAEKQHDDVEFIVEEPGEEINDEEVTAEAEGEECEEPHQEEENGNPRVVEVDTCSL</sequence>
<dbReference type="InterPro" id="IPR031961">
    <property type="entry name" value="DUF4780"/>
</dbReference>
<dbReference type="PhylomeDB" id="B4I2T3"/>
<feature type="region of interest" description="Disordered" evidence="1">
    <location>
        <begin position="179"/>
        <end position="232"/>
    </location>
</feature>
<feature type="region of interest" description="Disordered" evidence="1">
    <location>
        <begin position="99"/>
        <end position="137"/>
    </location>
</feature>
<reference evidence="3 4" key="1">
    <citation type="journal article" date="2007" name="Nature">
        <title>Evolution of genes and genomes on the Drosophila phylogeny.</title>
        <authorList>
            <consortium name="Drosophila 12 Genomes Consortium"/>
            <person name="Clark A.G."/>
            <person name="Eisen M.B."/>
            <person name="Smith D.R."/>
            <person name="Bergman C.M."/>
            <person name="Oliver B."/>
            <person name="Markow T.A."/>
            <person name="Kaufman T.C."/>
            <person name="Kellis M."/>
            <person name="Gelbart W."/>
            <person name="Iyer V.N."/>
            <person name="Pollard D.A."/>
            <person name="Sackton T.B."/>
            <person name="Larracuente A.M."/>
            <person name="Singh N.D."/>
            <person name="Abad J.P."/>
            <person name="Abt D.N."/>
            <person name="Adryan B."/>
            <person name="Aguade M."/>
            <person name="Akashi H."/>
            <person name="Anderson W.W."/>
            <person name="Aquadro C.F."/>
            <person name="Ardell D.H."/>
            <person name="Arguello R."/>
            <person name="Artieri C.G."/>
            <person name="Barbash D.A."/>
            <person name="Barker D."/>
            <person name="Barsanti P."/>
            <person name="Batterham P."/>
            <person name="Batzoglou S."/>
            <person name="Begun D."/>
            <person name="Bhutkar A."/>
            <person name="Blanco E."/>
            <person name="Bosak S.A."/>
            <person name="Bradley R.K."/>
            <person name="Brand A.D."/>
            <person name="Brent M.R."/>
            <person name="Brooks A.N."/>
            <person name="Brown R.H."/>
            <person name="Butlin R.K."/>
            <person name="Caggese C."/>
            <person name="Calvi B.R."/>
            <person name="Bernardo de Carvalho A."/>
            <person name="Caspi A."/>
            <person name="Castrezana S."/>
            <person name="Celniker S.E."/>
            <person name="Chang J.L."/>
            <person name="Chapple C."/>
            <person name="Chatterji S."/>
            <person name="Chinwalla A."/>
            <person name="Civetta A."/>
            <person name="Clifton S.W."/>
            <person name="Comeron J.M."/>
            <person name="Costello J.C."/>
            <person name="Coyne J.A."/>
            <person name="Daub J."/>
            <person name="David R.G."/>
            <person name="Delcher A.L."/>
            <person name="Delehaunty K."/>
            <person name="Do C.B."/>
            <person name="Ebling H."/>
            <person name="Edwards K."/>
            <person name="Eickbush T."/>
            <person name="Evans J.D."/>
            <person name="Filipski A."/>
            <person name="Findeiss S."/>
            <person name="Freyhult E."/>
            <person name="Fulton L."/>
            <person name="Fulton R."/>
            <person name="Garcia A.C."/>
            <person name="Gardiner A."/>
            <person name="Garfield D.A."/>
            <person name="Garvin B.E."/>
            <person name="Gibson G."/>
            <person name="Gilbert D."/>
            <person name="Gnerre S."/>
            <person name="Godfrey J."/>
            <person name="Good R."/>
            <person name="Gotea V."/>
            <person name="Gravely B."/>
            <person name="Greenberg A.J."/>
            <person name="Griffiths-Jones S."/>
            <person name="Gross S."/>
            <person name="Guigo R."/>
            <person name="Gustafson E.A."/>
            <person name="Haerty W."/>
            <person name="Hahn M.W."/>
            <person name="Halligan D.L."/>
            <person name="Halpern A.L."/>
            <person name="Halter G.M."/>
            <person name="Han M.V."/>
            <person name="Heger A."/>
            <person name="Hillier L."/>
            <person name="Hinrichs A.S."/>
            <person name="Holmes I."/>
            <person name="Hoskins R.A."/>
            <person name="Hubisz M.J."/>
            <person name="Hultmark D."/>
            <person name="Huntley M.A."/>
            <person name="Jaffe D.B."/>
            <person name="Jagadeeshan S."/>
            <person name="Jeck W.R."/>
            <person name="Johnson J."/>
            <person name="Jones C.D."/>
            <person name="Jordan W.C."/>
            <person name="Karpen G.H."/>
            <person name="Kataoka E."/>
            <person name="Keightley P.D."/>
            <person name="Kheradpour P."/>
            <person name="Kirkness E.F."/>
            <person name="Koerich L.B."/>
            <person name="Kristiansen K."/>
            <person name="Kudrna D."/>
            <person name="Kulathinal R.J."/>
            <person name="Kumar S."/>
            <person name="Kwok R."/>
            <person name="Lander E."/>
            <person name="Langley C.H."/>
            <person name="Lapoint R."/>
            <person name="Lazzaro B.P."/>
            <person name="Lee S.J."/>
            <person name="Levesque L."/>
            <person name="Li R."/>
            <person name="Lin C.F."/>
            <person name="Lin M.F."/>
            <person name="Lindblad-Toh K."/>
            <person name="Llopart A."/>
            <person name="Long M."/>
            <person name="Low L."/>
            <person name="Lozovsky E."/>
            <person name="Lu J."/>
            <person name="Luo M."/>
            <person name="Machado C.A."/>
            <person name="Makalowski W."/>
            <person name="Marzo M."/>
            <person name="Matsuda M."/>
            <person name="Matzkin L."/>
            <person name="McAllister B."/>
            <person name="McBride C.S."/>
            <person name="McKernan B."/>
            <person name="McKernan K."/>
            <person name="Mendez-Lago M."/>
            <person name="Minx P."/>
            <person name="Mollenhauer M.U."/>
            <person name="Montooth K."/>
            <person name="Mount S.M."/>
            <person name="Mu X."/>
            <person name="Myers E."/>
            <person name="Negre B."/>
            <person name="Newfeld S."/>
            <person name="Nielsen R."/>
            <person name="Noor M.A."/>
            <person name="O'Grady P."/>
            <person name="Pachter L."/>
            <person name="Papaceit M."/>
            <person name="Parisi M.J."/>
            <person name="Parisi M."/>
            <person name="Parts L."/>
            <person name="Pedersen J.S."/>
            <person name="Pesole G."/>
            <person name="Phillippy A.M."/>
            <person name="Ponting C.P."/>
            <person name="Pop M."/>
            <person name="Porcelli D."/>
            <person name="Powell J.R."/>
            <person name="Prohaska S."/>
            <person name="Pruitt K."/>
            <person name="Puig M."/>
            <person name="Quesneville H."/>
            <person name="Ram K.R."/>
            <person name="Rand D."/>
            <person name="Rasmussen M.D."/>
            <person name="Reed L.K."/>
            <person name="Reenan R."/>
            <person name="Reily A."/>
            <person name="Remington K.A."/>
            <person name="Rieger T.T."/>
            <person name="Ritchie M.G."/>
            <person name="Robin C."/>
            <person name="Rogers Y.H."/>
            <person name="Rohde C."/>
            <person name="Rozas J."/>
            <person name="Rubenfield M.J."/>
            <person name="Ruiz A."/>
            <person name="Russo S."/>
            <person name="Salzberg S.L."/>
            <person name="Sanchez-Gracia A."/>
            <person name="Saranga D.J."/>
            <person name="Sato H."/>
            <person name="Schaeffer S.W."/>
            <person name="Schatz M.C."/>
            <person name="Schlenke T."/>
            <person name="Schwartz R."/>
            <person name="Segarra C."/>
            <person name="Singh R.S."/>
            <person name="Sirot L."/>
            <person name="Sirota M."/>
            <person name="Sisneros N.B."/>
            <person name="Smith C.D."/>
            <person name="Smith T.F."/>
            <person name="Spieth J."/>
            <person name="Stage D.E."/>
            <person name="Stark A."/>
            <person name="Stephan W."/>
            <person name="Strausberg R.L."/>
            <person name="Strempel S."/>
            <person name="Sturgill D."/>
            <person name="Sutton G."/>
            <person name="Sutton G.G."/>
            <person name="Tao W."/>
            <person name="Teichmann S."/>
            <person name="Tobari Y.N."/>
            <person name="Tomimura Y."/>
            <person name="Tsolas J.M."/>
            <person name="Valente V.L."/>
            <person name="Venter E."/>
            <person name="Venter J.C."/>
            <person name="Vicario S."/>
            <person name="Vieira F.G."/>
            <person name="Vilella A.J."/>
            <person name="Villasante A."/>
            <person name="Walenz B."/>
            <person name="Wang J."/>
            <person name="Wasserman M."/>
            <person name="Watts T."/>
            <person name="Wilson D."/>
            <person name="Wilson R.K."/>
            <person name="Wing R.A."/>
            <person name="Wolfner M.F."/>
            <person name="Wong A."/>
            <person name="Wong G.K."/>
            <person name="Wu C.I."/>
            <person name="Wu G."/>
            <person name="Yamamoto D."/>
            <person name="Yang H.P."/>
            <person name="Yang S.P."/>
            <person name="Yorke J.A."/>
            <person name="Yoshida K."/>
            <person name="Zdobnov E."/>
            <person name="Zhang P."/>
            <person name="Zhang Y."/>
            <person name="Zimin A.V."/>
            <person name="Baldwin J."/>
            <person name="Abdouelleil A."/>
            <person name="Abdulkadir J."/>
            <person name="Abebe A."/>
            <person name="Abera B."/>
            <person name="Abreu J."/>
            <person name="Acer S.C."/>
            <person name="Aftuck L."/>
            <person name="Alexander A."/>
            <person name="An P."/>
            <person name="Anderson E."/>
            <person name="Anderson S."/>
            <person name="Arachi H."/>
            <person name="Azer M."/>
            <person name="Bachantsang P."/>
            <person name="Barry A."/>
            <person name="Bayul T."/>
            <person name="Berlin A."/>
            <person name="Bessette D."/>
            <person name="Bloom T."/>
            <person name="Blye J."/>
            <person name="Boguslavskiy L."/>
            <person name="Bonnet C."/>
            <person name="Boukhgalter B."/>
            <person name="Bourzgui I."/>
            <person name="Brown A."/>
            <person name="Cahill P."/>
            <person name="Channer S."/>
            <person name="Cheshatsang Y."/>
            <person name="Chuda L."/>
            <person name="Citroen M."/>
            <person name="Collymore A."/>
            <person name="Cooke P."/>
            <person name="Costello M."/>
            <person name="D'Aco K."/>
            <person name="Daza R."/>
            <person name="De Haan G."/>
            <person name="DeGray S."/>
            <person name="DeMaso C."/>
            <person name="Dhargay N."/>
            <person name="Dooley K."/>
            <person name="Dooley E."/>
            <person name="Doricent M."/>
            <person name="Dorje P."/>
            <person name="Dorjee K."/>
            <person name="Dupes A."/>
            <person name="Elong R."/>
            <person name="Falk J."/>
            <person name="Farina A."/>
            <person name="Faro S."/>
            <person name="Ferguson D."/>
            <person name="Fisher S."/>
            <person name="Foley C.D."/>
            <person name="Franke A."/>
            <person name="Friedrich D."/>
            <person name="Gadbois L."/>
            <person name="Gearin G."/>
            <person name="Gearin C.R."/>
            <person name="Giannoukos G."/>
            <person name="Goode T."/>
            <person name="Graham J."/>
            <person name="Grandbois E."/>
            <person name="Grewal S."/>
            <person name="Gyaltsen K."/>
            <person name="Hafez N."/>
            <person name="Hagos B."/>
            <person name="Hall J."/>
            <person name="Henson C."/>
            <person name="Hollinger A."/>
            <person name="Honan T."/>
            <person name="Huard M.D."/>
            <person name="Hughes L."/>
            <person name="Hurhula B."/>
            <person name="Husby M.E."/>
            <person name="Kamat A."/>
            <person name="Kanga B."/>
            <person name="Kashin S."/>
            <person name="Khazanovich D."/>
            <person name="Kisner P."/>
            <person name="Lance K."/>
            <person name="Lara M."/>
            <person name="Lee W."/>
            <person name="Lennon N."/>
            <person name="Letendre F."/>
            <person name="LeVine R."/>
            <person name="Lipovsky A."/>
            <person name="Liu X."/>
            <person name="Liu J."/>
            <person name="Liu S."/>
            <person name="Lokyitsang T."/>
            <person name="Lokyitsang Y."/>
            <person name="Lubonja R."/>
            <person name="Lui A."/>
            <person name="MacDonald P."/>
            <person name="Magnisalis V."/>
            <person name="Maru K."/>
            <person name="Matthews C."/>
            <person name="McCusker W."/>
            <person name="McDonough S."/>
            <person name="Mehta T."/>
            <person name="Meldrim J."/>
            <person name="Meneus L."/>
            <person name="Mihai O."/>
            <person name="Mihalev A."/>
            <person name="Mihova T."/>
            <person name="Mittelman R."/>
            <person name="Mlenga V."/>
            <person name="Montmayeur A."/>
            <person name="Mulrain L."/>
            <person name="Navidi A."/>
            <person name="Naylor J."/>
            <person name="Negash T."/>
            <person name="Nguyen T."/>
            <person name="Nguyen N."/>
            <person name="Nicol R."/>
            <person name="Norbu C."/>
            <person name="Norbu N."/>
            <person name="Novod N."/>
            <person name="O'Neill B."/>
            <person name="Osman S."/>
            <person name="Markiewicz E."/>
            <person name="Oyono O.L."/>
            <person name="Patti C."/>
            <person name="Phunkhang P."/>
            <person name="Pierre F."/>
            <person name="Priest M."/>
            <person name="Raghuraman S."/>
            <person name="Rege F."/>
            <person name="Reyes R."/>
            <person name="Rise C."/>
            <person name="Rogov P."/>
            <person name="Ross K."/>
            <person name="Ryan E."/>
            <person name="Settipalli S."/>
            <person name="Shea T."/>
            <person name="Sherpa N."/>
            <person name="Shi L."/>
            <person name="Shih D."/>
            <person name="Sparrow T."/>
            <person name="Spaulding J."/>
            <person name="Stalker J."/>
            <person name="Stange-Thomann N."/>
            <person name="Stavropoulos S."/>
            <person name="Stone C."/>
            <person name="Strader C."/>
            <person name="Tesfaye S."/>
            <person name="Thomson T."/>
            <person name="Thoulutsang Y."/>
            <person name="Thoulutsang D."/>
            <person name="Topham K."/>
            <person name="Topping I."/>
            <person name="Tsamla T."/>
            <person name="Vassiliev H."/>
            <person name="Vo A."/>
            <person name="Wangchuk T."/>
            <person name="Wangdi T."/>
            <person name="Weiand M."/>
            <person name="Wilkinson J."/>
            <person name="Wilson A."/>
            <person name="Yadav S."/>
            <person name="Young G."/>
            <person name="Yu Q."/>
            <person name="Zembek L."/>
            <person name="Zhong D."/>
            <person name="Zimmer A."/>
            <person name="Zwirko Z."/>
            <person name="Jaffe D.B."/>
            <person name="Alvarez P."/>
            <person name="Brockman W."/>
            <person name="Butler J."/>
            <person name="Chin C."/>
            <person name="Gnerre S."/>
            <person name="Grabherr M."/>
            <person name="Kleber M."/>
            <person name="Mauceli E."/>
            <person name="MacCallum I."/>
        </authorList>
    </citation>
    <scope>NUCLEOTIDE SEQUENCE [LARGE SCALE GENOMIC DNA]</scope>
    <source>
        <strain evidence="4">Rob3c / Tucson 14021-0248.25</strain>
    </source>
</reference>
<keyword evidence="4" id="KW-1185">Reference proteome</keyword>
<evidence type="ECO:0000313" key="3">
    <source>
        <dbReference type="EMBL" id="EDW54078.1"/>
    </source>
</evidence>
<dbReference type="KEGG" id="dse:6613179"/>
<feature type="compositionally biased region" description="Acidic residues" evidence="1">
    <location>
        <begin position="492"/>
        <end position="517"/>
    </location>
</feature>
<evidence type="ECO:0000256" key="1">
    <source>
        <dbReference type="SAM" id="MobiDB-lite"/>
    </source>
</evidence>
<dbReference type="Proteomes" id="UP000001292">
    <property type="component" value="Unassembled WGS sequence"/>
</dbReference>
<feature type="compositionally biased region" description="Polar residues" evidence="1">
    <location>
        <begin position="122"/>
        <end position="131"/>
    </location>
</feature>
<dbReference type="HOGENOM" id="CLU_509296_0_0_1"/>
<evidence type="ECO:0000313" key="4">
    <source>
        <dbReference type="Proteomes" id="UP000001292"/>
    </source>
</evidence>
<dbReference type="Pfam" id="PF16012">
    <property type="entry name" value="DUF4780"/>
    <property type="match status" value="1"/>
</dbReference>
<proteinExistence type="predicted"/>
<feature type="domain" description="DUF4780" evidence="2">
    <location>
        <begin position="241"/>
        <end position="411"/>
    </location>
</feature>
<dbReference type="OMA" id="ICCPEDE"/>
<name>B4I2T3_DROSE</name>
<dbReference type="OrthoDB" id="6767813at2759"/>
<feature type="compositionally biased region" description="Acidic residues" evidence="1">
    <location>
        <begin position="462"/>
        <end position="482"/>
    </location>
</feature>
<organism evidence="4">
    <name type="scientific">Drosophila sechellia</name>
    <name type="common">Fruit fly</name>
    <dbReference type="NCBI Taxonomy" id="7238"/>
    <lineage>
        <taxon>Eukaryota</taxon>
        <taxon>Metazoa</taxon>
        <taxon>Ecdysozoa</taxon>
        <taxon>Arthropoda</taxon>
        <taxon>Hexapoda</taxon>
        <taxon>Insecta</taxon>
        <taxon>Pterygota</taxon>
        <taxon>Neoptera</taxon>
        <taxon>Endopterygota</taxon>
        <taxon>Diptera</taxon>
        <taxon>Brachycera</taxon>
        <taxon>Muscomorpha</taxon>
        <taxon>Ephydroidea</taxon>
        <taxon>Drosophilidae</taxon>
        <taxon>Drosophila</taxon>
        <taxon>Sophophora</taxon>
    </lineage>
</organism>